<dbReference type="PANTHER" id="PTHR12387:SF0">
    <property type="entry name" value="26S PROTEASOME NON-ATPASE REGULATORY SUBUNIT 8"/>
    <property type="match status" value="1"/>
</dbReference>
<accession>A3LU02</accession>
<organism evidence="4 5">
    <name type="scientific">Scheffersomyces stipitis (strain ATCC 58785 / CBS 6054 / NBRC 10063 / NRRL Y-11545)</name>
    <name type="common">Yeast</name>
    <name type="synonym">Pichia stipitis</name>
    <dbReference type="NCBI Taxonomy" id="322104"/>
    <lineage>
        <taxon>Eukaryota</taxon>
        <taxon>Fungi</taxon>
        <taxon>Dikarya</taxon>
        <taxon>Ascomycota</taxon>
        <taxon>Saccharomycotina</taxon>
        <taxon>Pichiomycetes</taxon>
        <taxon>Debaryomycetaceae</taxon>
        <taxon>Scheffersomyces</taxon>
    </lineage>
</organism>
<dbReference type="RefSeq" id="XP_001384529.2">
    <property type="nucleotide sequence ID" value="XM_001384492.1"/>
</dbReference>
<gene>
    <name evidence="4" type="ORF">PICST_83198</name>
</gene>
<evidence type="ECO:0000313" key="5">
    <source>
        <dbReference type="Proteomes" id="UP000002258"/>
    </source>
</evidence>
<evidence type="ECO:0000256" key="1">
    <source>
        <dbReference type="ARBA" id="ARBA00009627"/>
    </source>
</evidence>
<dbReference type="STRING" id="322104.A3LU02"/>
<dbReference type="GO" id="GO:0000785">
    <property type="term" value="C:chromatin"/>
    <property type="evidence" value="ECO:0007669"/>
    <property type="project" value="EnsemblFungi"/>
</dbReference>
<dbReference type="InterPro" id="IPR006746">
    <property type="entry name" value="26S_Psome_Rpn12"/>
</dbReference>
<sequence>MSLQKLTAELYSSFERGDYSQCQNILPPIKIELIKHNLLVPVASNSQTKDQVNDLKIAQRILEIGALSSLLSNNYQSFENFVAQLKPFYANIQLHPSSKKHANSDATKIKSLYLLYLLSQGLISKFHTELEVIYNSNHDDIENDKYLQFPINLERNLMEGNYNKIWKLLKEDKNLPCQEFAHFIDTLIQALRFEIAKSIEKTYESIPINNCKNLLYFPQEQSDAVFEKELSEELEVENWKFENGIIYFDKNETVLNADNSNVIHNVLNYAEQIDSII</sequence>
<comment type="similarity">
    <text evidence="1">Belongs to the proteasome subunit S14 family.</text>
</comment>
<dbReference type="KEGG" id="pic:PICST_83198"/>
<dbReference type="GO" id="GO:0043161">
    <property type="term" value="P:proteasome-mediated ubiquitin-dependent protein catabolic process"/>
    <property type="evidence" value="ECO:0007669"/>
    <property type="project" value="EnsemblFungi"/>
</dbReference>
<dbReference type="HOGENOM" id="CLU_046003_1_0_1"/>
<dbReference type="PROSITE" id="PS50250">
    <property type="entry name" value="PCI"/>
    <property type="match status" value="1"/>
</dbReference>
<dbReference type="GO" id="GO:0008541">
    <property type="term" value="C:proteasome regulatory particle, lid subcomplex"/>
    <property type="evidence" value="ECO:0007669"/>
    <property type="project" value="EnsemblFungi"/>
</dbReference>
<dbReference type="InterPro" id="IPR033464">
    <property type="entry name" value="CSN8_PSD8_EIF3K"/>
</dbReference>
<reference evidence="4 5" key="1">
    <citation type="journal article" date="2007" name="Nat. Biotechnol.">
        <title>Genome sequence of the lignocellulose-bioconverting and xylose-fermenting yeast Pichia stipitis.</title>
        <authorList>
            <person name="Jeffries T.W."/>
            <person name="Grigoriev I.V."/>
            <person name="Grimwood J."/>
            <person name="Laplaza J.M."/>
            <person name="Aerts A."/>
            <person name="Salamov A."/>
            <person name="Schmutz J."/>
            <person name="Lindquist E."/>
            <person name="Dehal P."/>
            <person name="Shapiro H."/>
            <person name="Jin Y.S."/>
            <person name="Passoth V."/>
            <person name="Richardson P.M."/>
        </authorList>
    </citation>
    <scope>NUCLEOTIDE SEQUENCE [LARGE SCALE GENOMIC DNA]</scope>
    <source>
        <strain evidence="5">ATCC 58785 / CBS 6054 / NBRC 10063 / NRRL Y-11545</strain>
    </source>
</reference>
<dbReference type="GO" id="GO:0034515">
    <property type="term" value="C:proteasome storage granule"/>
    <property type="evidence" value="ECO:0007669"/>
    <property type="project" value="EnsemblFungi"/>
</dbReference>
<dbReference type="AlphaFoldDB" id="A3LU02"/>
<proteinExistence type="inferred from homology"/>
<dbReference type="EMBL" id="CP000498">
    <property type="protein sequence ID" value="ABN66500.2"/>
    <property type="molecule type" value="Genomic_DNA"/>
</dbReference>
<dbReference type="OrthoDB" id="8775810at2759"/>
<keyword evidence="5" id="KW-1185">Reference proteome</keyword>
<evidence type="ECO:0000313" key="4">
    <source>
        <dbReference type="EMBL" id="ABN66500.2"/>
    </source>
</evidence>
<dbReference type="PANTHER" id="PTHR12387">
    <property type="entry name" value="26S PROTEASOME NON-ATPASE REGULATORY SUBUNIT 8"/>
    <property type="match status" value="1"/>
</dbReference>
<dbReference type="InParanoid" id="A3LU02"/>
<dbReference type="Pfam" id="PF10075">
    <property type="entry name" value="CSN8_PSD8_EIF3K"/>
    <property type="match status" value="1"/>
</dbReference>
<evidence type="ECO:0000256" key="2">
    <source>
        <dbReference type="ARBA" id="ARBA00022942"/>
    </source>
</evidence>
<dbReference type="GO" id="GO:0005829">
    <property type="term" value="C:cytosol"/>
    <property type="evidence" value="ECO:0007669"/>
    <property type="project" value="TreeGrafter"/>
</dbReference>
<dbReference type="GO" id="GO:0034399">
    <property type="term" value="C:nuclear periphery"/>
    <property type="evidence" value="ECO:0007669"/>
    <property type="project" value="EnsemblFungi"/>
</dbReference>
<dbReference type="FunFam" id="1.25.40.990:FF:000018">
    <property type="entry name" value="26S proteasome regulatory subunit"/>
    <property type="match status" value="1"/>
</dbReference>
<evidence type="ECO:0000259" key="3">
    <source>
        <dbReference type="PROSITE" id="PS50250"/>
    </source>
</evidence>
<keyword evidence="2" id="KW-0647">Proteasome</keyword>
<protein>
    <recommendedName>
        <fullName evidence="3">PCI domain-containing protein</fullName>
    </recommendedName>
</protein>
<dbReference type="Gene3D" id="1.25.40.990">
    <property type="match status" value="1"/>
</dbReference>
<feature type="domain" description="PCI" evidence="3">
    <location>
        <begin position="73"/>
        <end position="277"/>
    </location>
</feature>
<dbReference type="GeneID" id="4838723"/>
<dbReference type="Proteomes" id="UP000002258">
    <property type="component" value="Chromosome 4"/>
</dbReference>
<dbReference type="OMA" id="HIMDGYF"/>
<name>A3LU02_PICST</name>
<dbReference type="eggNOG" id="KOG3151">
    <property type="taxonomic scope" value="Eukaryota"/>
</dbReference>
<dbReference type="InterPro" id="IPR000717">
    <property type="entry name" value="PCI_dom"/>
</dbReference>
<dbReference type="FunCoup" id="A3LU02">
    <property type="interactions" value="1295"/>
</dbReference>